<keyword evidence="1" id="KW-0472">Membrane</keyword>
<dbReference type="PANTHER" id="PTHR35792">
    <property type="entry name" value="GENERAL STRESS PROTEIN"/>
    <property type="match status" value="1"/>
</dbReference>
<sequence length="110" mass="11795">MSNENNNNILGVLTGIAIGAGLGILFAPDKGSKTRTKIAEGAIAAKDTVVEKAETLKDSVADTLHSKASTLEEKLDVIVSDVSYKADDLISNLEEKLKILKDRNKKLQTK</sequence>
<dbReference type="RefSeq" id="WP_101916735.1">
    <property type="nucleotide sequence ID" value="NZ_JAJGWS010000003.1"/>
</dbReference>
<dbReference type="InterPro" id="IPR024623">
    <property type="entry name" value="YtxH"/>
</dbReference>
<dbReference type="AlphaFoldDB" id="A0A2H1YFI6"/>
<dbReference type="OrthoDB" id="598035at2"/>
<dbReference type="Pfam" id="PF12732">
    <property type="entry name" value="YtxH"/>
    <property type="match status" value="1"/>
</dbReference>
<evidence type="ECO:0000256" key="1">
    <source>
        <dbReference type="SAM" id="Phobius"/>
    </source>
</evidence>
<evidence type="ECO:0000313" key="3">
    <source>
        <dbReference type="Proteomes" id="UP000234211"/>
    </source>
</evidence>
<keyword evidence="1" id="KW-0812">Transmembrane</keyword>
<evidence type="ECO:0008006" key="4">
    <source>
        <dbReference type="Google" id="ProtNLM"/>
    </source>
</evidence>
<feature type="transmembrane region" description="Helical" evidence="1">
    <location>
        <begin position="6"/>
        <end position="27"/>
    </location>
</feature>
<proteinExistence type="predicted"/>
<keyword evidence="1" id="KW-1133">Transmembrane helix</keyword>
<organism evidence="2 3">
    <name type="scientific">Tenacibaculum piscium</name>
    <dbReference type="NCBI Taxonomy" id="1458515"/>
    <lineage>
        <taxon>Bacteria</taxon>
        <taxon>Pseudomonadati</taxon>
        <taxon>Bacteroidota</taxon>
        <taxon>Flavobacteriia</taxon>
        <taxon>Flavobacteriales</taxon>
        <taxon>Flavobacteriaceae</taxon>
        <taxon>Tenacibaculum</taxon>
    </lineage>
</organism>
<dbReference type="InterPro" id="IPR052928">
    <property type="entry name" value="Desiccation-related_membrane"/>
</dbReference>
<dbReference type="PANTHER" id="PTHR35792:SF2">
    <property type="entry name" value="GENERAL STRESS PROTEIN"/>
    <property type="match status" value="1"/>
</dbReference>
<name>A0A2H1YFI6_9FLAO</name>
<reference evidence="3" key="1">
    <citation type="submission" date="2017-11" db="EMBL/GenBank/DDBJ databases">
        <authorList>
            <person name="Duchaud E."/>
        </authorList>
    </citation>
    <scope>NUCLEOTIDE SEQUENCE [LARGE SCALE GENOMIC DNA]</scope>
    <source>
        <strain evidence="3">Tenacibaculum sp. TNO020</strain>
    </source>
</reference>
<accession>A0A2H1YFI6</accession>
<protein>
    <recommendedName>
        <fullName evidence="4">Gas vesicle protein</fullName>
    </recommendedName>
</protein>
<dbReference type="Proteomes" id="UP000234211">
    <property type="component" value="Unassembled WGS sequence"/>
</dbReference>
<keyword evidence="3" id="KW-1185">Reference proteome</keyword>
<gene>
    <name evidence="2" type="ORF">TNO020_180272</name>
</gene>
<evidence type="ECO:0000313" key="2">
    <source>
        <dbReference type="EMBL" id="SOS74238.1"/>
    </source>
</evidence>
<dbReference type="EMBL" id="OENF01000010">
    <property type="protein sequence ID" value="SOS74238.1"/>
    <property type="molecule type" value="Genomic_DNA"/>
</dbReference>